<organism evidence="4 5">
    <name type="scientific">Rhodococcus xishaensis</name>
    <dbReference type="NCBI Taxonomy" id="2487364"/>
    <lineage>
        <taxon>Bacteria</taxon>
        <taxon>Bacillati</taxon>
        <taxon>Actinomycetota</taxon>
        <taxon>Actinomycetes</taxon>
        <taxon>Mycobacteriales</taxon>
        <taxon>Nocardiaceae</taxon>
        <taxon>Rhodococcus</taxon>
    </lineage>
</organism>
<dbReference type="Gene3D" id="2.60.40.10">
    <property type="entry name" value="Immunoglobulins"/>
    <property type="match status" value="5"/>
</dbReference>
<dbReference type="EMBL" id="RKLO01000004">
    <property type="protein sequence ID" value="RVW02141.1"/>
    <property type="molecule type" value="Genomic_DNA"/>
</dbReference>
<keyword evidence="2" id="KW-1133">Transmembrane helix</keyword>
<protein>
    <submittedName>
        <fullName evidence="4">Ig-like domain repeat protein</fullName>
    </submittedName>
</protein>
<proteinExistence type="predicted"/>
<feature type="domain" description="Bacterial Ig-like" evidence="3">
    <location>
        <begin position="422"/>
        <end position="504"/>
    </location>
</feature>
<dbReference type="Pfam" id="PF16640">
    <property type="entry name" value="Big_3_5"/>
    <property type="match status" value="5"/>
</dbReference>
<feature type="region of interest" description="Disordered" evidence="1">
    <location>
        <begin position="1"/>
        <end position="29"/>
    </location>
</feature>
<evidence type="ECO:0000313" key="4">
    <source>
        <dbReference type="EMBL" id="RVW02141.1"/>
    </source>
</evidence>
<dbReference type="PROSITE" id="PS50194">
    <property type="entry name" value="FILAMIN_REPEAT"/>
    <property type="match status" value="1"/>
</dbReference>
<feature type="domain" description="Bacterial Ig-like" evidence="3">
    <location>
        <begin position="236"/>
        <end position="318"/>
    </location>
</feature>
<gene>
    <name evidence="4" type="ORF">EGT50_12100</name>
</gene>
<feature type="transmembrane region" description="Helical" evidence="2">
    <location>
        <begin position="37"/>
        <end position="59"/>
    </location>
</feature>
<feature type="domain" description="Bacterial Ig-like" evidence="3">
    <location>
        <begin position="328"/>
        <end position="411"/>
    </location>
</feature>
<evidence type="ECO:0000256" key="1">
    <source>
        <dbReference type="SAM" id="MobiDB-lite"/>
    </source>
</evidence>
<feature type="domain" description="Bacterial Ig-like" evidence="3">
    <location>
        <begin position="614"/>
        <end position="697"/>
    </location>
</feature>
<accession>A0A438ATN7</accession>
<evidence type="ECO:0000313" key="5">
    <source>
        <dbReference type="Proteomes" id="UP000283479"/>
    </source>
</evidence>
<dbReference type="Proteomes" id="UP000283479">
    <property type="component" value="Unassembled WGS sequence"/>
</dbReference>
<keyword evidence="2" id="KW-0812">Transmembrane</keyword>
<dbReference type="InterPro" id="IPR017868">
    <property type="entry name" value="Filamin/ABP280_repeat-like"/>
</dbReference>
<sequence length="714" mass="71510">MTTRGRGGWPTSKDGLGRHRDPHEGKGFRMSRSRMRLLVSTVVAGAMTMAAAGVGQIALGGAVANATTATATVSGSGLTATKTVTPAVAYPGDTVTTTIEVVNNEGIVKYLNFLTDYPPAGYVLQSVTGTVYRGTGGDLNDPSVFDGTATQAGDGSVRVRWTDATLRLAKVERNNGPVHPTLTFTYTVPEDATPGPRSTGLDFQMYNLFGDETTTGNPMPDLAVSVAATPTTTAVSAPATAQVGVPTTLTATVTPAKAGTIQFKDGGADIGAPVPVSDGTASVDHTFDAPGAHEITAQFFPSAGNVEGSTSPPQTIDVEDIATSLSVTVPAEALTDEEITLTANVEPQNAAGSVQFQDNGTDIGVPVTVVDGAASMQHTFTTDGTHSITAVFTGDSGFSGSTAPAQTVNVSIPVVPTSTTLTVPQTTVTGEQVEFSAQVSPADAQGTVQFTVGGVSVGDPVEVVNGAASMSFTFADAGQHAVAADFFGATGFTDSSAPPSTVTVDAATVTLLGVPGSATTGVETALSATVQALSGSAVPAGSVQFFDGGVAVGAPTVLTNGSASVPHTFTTVGTHQITAVFTPEAGFAGSTSVQRPVTVSDPDPSDVPSSVVITSSPSATVGVPLTLKAQVIGAPVLPGTVQFFDGGVEIGDPVEVVDGVVELVYTFDSVGPHQIHVVYSGGLGVEGSTSQVQVLEVSESGGVGTGSLGSLGGL</sequence>
<feature type="domain" description="Bacterial Ig-like" evidence="3">
    <location>
        <begin position="514"/>
        <end position="600"/>
    </location>
</feature>
<reference evidence="4 5" key="1">
    <citation type="submission" date="2018-11" db="EMBL/GenBank/DDBJ databases">
        <title>Rhodococcus spongicola sp. nov. and Rhodococcus xishaensis sp. nov. from marine sponges.</title>
        <authorList>
            <person name="Li L."/>
            <person name="Lin H.W."/>
        </authorList>
    </citation>
    <scope>NUCLEOTIDE SEQUENCE [LARGE SCALE GENOMIC DNA]</scope>
    <source>
        <strain evidence="4 5">LHW51113</strain>
    </source>
</reference>
<dbReference type="InterPro" id="IPR032109">
    <property type="entry name" value="Big_3_5"/>
</dbReference>
<keyword evidence="5" id="KW-1185">Reference proteome</keyword>
<dbReference type="InterPro" id="IPR013783">
    <property type="entry name" value="Ig-like_fold"/>
</dbReference>
<feature type="compositionally biased region" description="Basic and acidic residues" evidence="1">
    <location>
        <begin position="15"/>
        <end position="27"/>
    </location>
</feature>
<evidence type="ECO:0000259" key="3">
    <source>
        <dbReference type="Pfam" id="PF16640"/>
    </source>
</evidence>
<name>A0A438ATN7_9NOCA</name>
<evidence type="ECO:0000256" key="2">
    <source>
        <dbReference type="SAM" id="Phobius"/>
    </source>
</evidence>
<dbReference type="AlphaFoldDB" id="A0A438ATN7"/>
<keyword evidence="2" id="KW-0472">Membrane</keyword>
<dbReference type="GO" id="GO:0005975">
    <property type="term" value="P:carbohydrate metabolic process"/>
    <property type="evidence" value="ECO:0007669"/>
    <property type="project" value="UniProtKB-ARBA"/>
</dbReference>
<dbReference type="Gene3D" id="2.60.40.680">
    <property type="match status" value="1"/>
</dbReference>
<comment type="caution">
    <text evidence="4">The sequence shown here is derived from an EMBL/GenBank/DDBJ whole genome shotgun (WGS) entry which is preliminary data.</text>
</comment>
<dbReference type="OrthoDB" id="4566808at2"/>